<evidence type="ECO:0000259" key="5">
    <source>
        <dbReference type="Pfam" id="PF22692"/>
    </source>
</evidence>
<gene>
    <name evidence="6" type="ORF">J2S00_002229</name>
</gene>
<dbReference type="NCBIfam" id="TIGR03506">
    <property type="entry name" value="FlgEFG_subfam"/>
    <property type="match status" value="1"/>
</dbReference>
<name>A0ABU0CSP3_9BACI</name>
<dbReference type="InterPro" id="IPR010930">
    <property type="entry name" value="Flg_bb/hook_C_dom"/>
</dbReference>
<evidence type="ECO:0000313" key="7">
    <source>
        <dbReference type="Proteomes" id="UP001232445"/>
    </source>
</evidence>
<evidence type="ECO:0000256" key="1">
    <source>
        <dbReference type="ARBA" id="ARBA00009677"/>
    </source>
</evidence>
<feature type="domain" description="Flagellar basal body rod protein N-terminal" evidence="3">
    <location>
        <begin position="6"/>
        <end position="35"/>
    </location>
</feature>
<comment type="similarity">
    <text evidence="1 2">Belongs to the flagella basal body rod proteins family.</text>
</comment>
<dbReference type="PANTHER" id="PTHR30435:SF19">
    <property type="entry name" value="FLAGELLAR BASAL-BODY ROD PROTEIN FLGG"/>
    <property type="match status" value="1"/>
</dbReference>
<dbReference type="InterPro" id="IPR020013">
    <property type="entry name" value="Flagellar_FlgE/F/G"/>
</dbReference>
<dbReference type="Proteomes" id="UP001232445">
    <property type="component" value="Unassembled WGS sequence"/>
</dbReference>
<keyword evidence="6" id="KW-0969">Cilium</keyword>
<dbReference type="SUPFAM" id="SSF117143">
    <property type="entry name" value="Flagellar hook protein flgE"/>
    <property type="match status" value="1"/>
</dbReference>
<dbReference type="InterPro" id="IPR001444">
    <property type="entry name" value="Flag_bb_rod_N"/>
</dbReference>
<proteinExistence type="inferred from homology"/>
<keyword evidence="7" id="KW-1185">Reference proteome</keyword>
<comment type="caution">
    <text evidence="6">The sequence shown here is derived from an EMBL/GenBank/DDBJ whole genome shotgun (WGS) entry which is preliminary data.</text>
</comment>
<keyword evidence="2" id="KW-0975">Bacterial flagellum</keyword>
<sequence>MFKGVYTAASGMISAERVQEMLSHNLANAQTPGYKQDRTAIRAFPEMLMQRIQAQQGTGLSGGSARGMGTVGAGRSLTPIGTLHTGVYAQEGVPQFSQGPIQETGRTLDVAIIDQSLPANPETGRQGQLFFAVQVGDDGEIRYTRNGQFAIDAEGYLVTPEGYYVLDEALNPIYTGNDLFVVTEDGHILLDPQVLATGPAGVNPEPRLWLGYTEQPHHLVREGHGLWRWAGAAGEADEPFAEPQLIDAVPFLNAAQNGGNVTFRVQQGFIEQSNVDVSQTMTQMLMQYRLYEANQRVLQTYDRSMELAANQIGKLY</sequence>
<dbReference type="Pfam" id="PF22692">
    <property type="entry name" value="LlgE_F_G_D1"/>
    <property type="match status" value="1"/>
</dbReference>
<evidence type="ECO:0000313" key="6">
    <source>
        <dbReference type="EMBL" id="MDQ0339442.1"/>
    </source>
</evidence>
<dbReference type="Pfam" id="PF06429">
    <property type="entry name" value="Flg_bbr_C"/>
    <property type="match status" value="1"/>
</dbReference>
<dbReference type="Pfam" id="PF00460">
    <property type="entry name" value="Flg_bb_rod"/>
    <property type="match status" value="1"/>
</dbReference>
<dbReference type="EMBL" id="JAUSUQ010000007">
    <property type="protein sequence ID" value="MDQ0339442.1"/>
    <property type="molecule type" value="Genomic_DNA"/>
</dbReference>
<dbReference type="InterPro" id="IPR053967">
    <property type="entry name" value="LlgE_F_G-like_D1"/>
</dbReference>
<protein>
    <submittedName>
        <fullName evidence="6">Flagellar basal-body rod protein FlgG</fullName>
    </submittedName>
</protein>
<keyword evidence="6" id="KW-0966">Cell projection</keyword>
<evidence type="ECO:0000259" key="4">
    <source>
        <dbReference type="Pfam" id="PF06429"/>
    </source>
</evidence>
<reference evidence="6 7" key="1">
    <citation type="submission" date="2023-07" db="EMBL/GenBank/DDBJ databases">
        <title>Genomic Encyclopedia of Type Strains, Phase IV (KMG-IV): sequencing the most valuable type-strain genomes for metagenomic binning, comparative biology and taxonomic classification.</title>
        <authorList>
            <person name="Goeker M."/>
        </authorList>
    </citation>
    <scope>NUCLEOTIDE SEQUENCE [LARGE SCALE GENOMIC DNA]</scope>
    <source>
        <strain evidence="6 7">DSM 17740</strain>
    </source>
</reference>
<evidence type="ECO:0000259" key="3">
    <source>
        <dbReference type="Pfam" id="PF00460"/>
    </source>
</evidence>
<dbReference type="InterPro" id="IPR037925">
    <property type="entry name" value="FlgE/F/G-like"/>
</dbReference>
<accession>A0ABU0CSP3</accession>
<feature type="domain" description="Flagellar basal-body/hook protein C-terminal" evidence="4">
    <location>
        <begin position="266"/>
        <end position="308"/>
    </location>
</feature>
<dbReference type="PANTHER" id="PTHR30435">
    <property type="entry name" value="FLAGELLAR PROTEIN"/>
    <property type="match status" value="1"/>
</dbReference>
<organism evidence="6 7">
    <name type="scientific">Caldalkalibacillus uzonensis</name>
    <dbReference type="NCBI Taxonomy" id="353224"/>
    <lineage>
        <taxon>Bacteria</taxon>
        <taxon>Bacillati</taxon>
        <taxon>Bacillota</taxon>
        <taxon>Bacilli</taxon>
        <taxon>Bacillales</taxon>
        <taxon>Bacillaceae</taxon>
        <taxon>Caldalkalibacillus</taxon>
    </lineage>
</organism>
<evidence type="ECO:0000256" key="2">
    <source>
        <dbReference type="RuleBase" id="RU362116"/>
    </source>
</evidence>
<keyword evidence="6" id="KW-0282">Flagellum</keyword>
<comment type="subcellular location">
    <subcellularLocation>
        <location evidence="2">Bacterial flagellum basal body</location>
    </subcellularLocation>
</comment>
<feature type="domain" description="Flagellar hook protein FlgE/F/G-like D1" evidence="5">
    <location>
        <begin position="126"/>
        <end position="169"/>
    </location>
</feature>
<dbReference type="RefSeq" id="WP_307339409.1">
    <property type="nucleotide sequence ID" value="NZ_JAUSUQ010000007.1"/>
</dbReference>